<evidence type="ECO:0000313" key="3">
    <source>
        <dbReference type="Proteomes" id="UP000498740"/>
    </source>
</evidence>
<dbReference type="Proteomes" id="UP000498740">
    <property type="component" value="Unassembled WGS sequence"/>
</dbReference>
<evidence type="ECO:0000256" key="1">
    <source>
        <dbReference type="SAM" id="Phobius"/>
    </source>
</evidence>
<dbReference type="AlphaFoldDB" id="A0A7J0D6D5"/>
<feature type="transmembrane region" description="Helical" evidence="1">
    <location>
        <begin position="64"/>
        <end position="83"/>
    </location>
</feature>
<name>A0A7J0D6D5_STRMI</name>
<accession>A0A7J0D6D5</accession>
<feature type="transmembrane region" description="Helical" evidence="1">
    <location>
        <begin position="39"/>
        <end position="58"/>
    </location>
</feature>
<keyword evidence="1" id="KW-1133">Transmembrane helix</keyword>
<evidence type="ECO:0000313" key="2">
    <source>
        <dbReference type="EMBL" id="GFN09999.1"/>
    </source>
</evidence>
<keyword evidence="1" id="KW-0472">Membrane</keyword>
<reference evidence="2 3" key="1">
    <citation type="submission" date="2020-05" db="EMBL/GenBank/DDBJ databases">
        <title>Whole genome shotgun sequence of Streptomyces microflavus NBRC 13062.</title>
        <authorList>
            <person name="Komaki H."/>
            <person name="Tamura T."/>
        </authorList>
    </citation>
    <scope>NUCLEOTIDE SEQUENCE [LARGE SCALE GENOMIC DNA]</scope>
    <source>
        <strain evidence="2 3">NBRC 13062</strain>
    </source>
</reference>
<dbReference type="EMBL" id="BLWD01000004">
    <property type="protein sequence ID" value="GFN09999.1"/>
    <property type="molecule type" value="Genomic_DNA"/>
</dbReference>
<gene>
    <name evidence="2" type="ORF">Smic_85550</name>
</gene>
<comment type="caution">
    <text evidence="2">The sequence shown here is derived from an EMBL/GenBank/DDBJ whole genome shotgun (WGS) entry which is preliminary data.</text>
</comment>
<sequence>MIATQRKRLARLRCGQAPSNRAECRKRLKGSIVSDGFELWLRRTGFWWLICFGAAFFSLDHEGWMRFAALTVALVALGGGFSVRGG</sequence>
<organism evidence="2 3">
    <name type="scientific">Streptomyces microflavus</name>
    <name type="common">Streptomyces lipmanii</name>
    <dbReference type="NCBI Taxonomy" id="1919"/>
    <lineage>
        <taxon>Bacteria</taxon>
        <taxon>Bacillati</taxon>
        <taxon>Actinomycetota</taxon>
        <taxon>Actinomycetes</taxon>
        <taxon>Kitasatosporales</taxon>
        <taxon>Streptomycetaceae</taxon>
        <taxon>Streptomyces</taxon>
    </lineage>
</organism>
<keyword evidence="1" id="KW-0812">Transmembrane</keyword>
<protein>
    <submittedName>
        <fullName evidence="2">Uncharacterized protein</fullName>
    </submittedName>
</protein>
<proteinExistence type="predicted"/>